<protein>
    <submittedName>
        <fullName evidence="3">Uncharacterized protein</fullName>
    </submittedName>
</protein>
<accession>A0A550C2D9</accession>
<comment type="caution">
    <text evidence="3">The sequence shown here is derived from an EMBL/GenBank/DDBJ whole genome shotgun (WGS) entry which is preliminary data.</text>
</comment>
<keyword evidence="4" id="KW-1185">Reference proteome</keyword>
<feature type="region of interest" description="Disordered" evidence="1">
    <location>
        <begin position="258"/>
        <end position="283"/>
    </location>
</feature>
<keyword evidence="2" id="KW-1133">Transmembrane helix</keyword>
<name>A0A550C2D9_9AGAR</name>
<dbReference type="Proteomes" id="UP000320762">
    <property type="component" value="Unassembled WGS sequence"/>
</dbReference>
<feature type="transmembrane region" description="Helical" evidence="2">
    <location>
        <begin position="20"/>
        <end position="42"/>
    </location>
</feature>
<reference evidence="3 4" key="1">
    <citation type="journal article" date="2019" name="New Phytol.">
        <title>Comparative genomics reveals unique wood-decay strategies and fruiting body development in the Schizophyllaceae.</title>
        <authorList>
            <person name="Almasi E."/>
            <person name="Sahu N."/>
            <person name="Krizsan K."/>
            <person name="Balint B."/>
            <person name="Kovacs G.M."/>
            <person name="Kiss B."/>
            <person name="Cseklye J."/>
            <person name="Drula E."/>
            <person name="Henrissat B."/>
            <person name="Nagy I."/>
            <person name="Chovatia M."/>
            <person name="Adam C."/>
            <person name="LaButti K."/>
            <person name="Lipzen A."/>
            <person name="Riley R."/>
            <person name="Grigoriev I.V."/>
            <person name="Nagy L.G."/>
        </authorList>
    </citation>
    <scope>NUCLEOTIDE SEQUENCE [LARGE SCALE GENOMIC DNA]</scope>
    <source>
        <strain evidence="3 4">NL-1724</strain>
    </source>
</reference>
<dbReference type="AlphaFoldDB" id="A0A550C2D9"/>
<evidence type="ECO:0000313" key="4">
    <source>
        <dbReference type="Proteomes" id="UP000320762"/>
    </source>
</evidence>
<organism evidence="3 4">
    <name type="scientific">Schizophyllum amplum</name>
    <dbReference type="NCBI Taxonomy" id="97359"/>
    <lineage>
        <taxon>Eukaryota</taxon>
        <taxon>Fungi</taxon>
        <taxon>Dikarya</taxon>
        <taxon>Basidiomycota</taxon>
        <taxon>Agaricomycotina</taxon>
        <taxon>Agaricomycetes</taxon>
        <taxon>Agaricomycetidae</taxon>
        <taxon>Agaricales</taxon>
        <taxon>Schizophyllaceae</taxon>
        <taxon>Schizophyllum</taxon>
    </lineage>
</organism>
<evidence type="ECO:0000256" key="2">
    <source>
        <dbReference type="SAM" id="Phobius"/>
    </source>
</evidence>
<keyword evidence="2" id="KW-0472">Membrane</keyword>
<dbReference type="EMBL" id="VDMD01000032">
    <property type="protein sequence ID" value="TRM58886.1"/>
    <property type="molecule type" value="Genomic_DNA"/>
</dbReference>
<feature type="compositionally biased region" description="Polar residues" evidence="1">
    <location>
        <begin position="258"/>
        <end position="272"/>
    </location>
</feature>
<evidence type="ECO:0000256" key="1">
    <source>
        <dbReference type="SAM" id="MobiDB-lite"/>
    </source>
</evidence>
<proteinExistence type="predicted"/>
<sequence length="306" mass="33737">MGWMGQRSCFPPRRLSPAAVGAIAVVVALAAVAIVIAAAFLSSPPPSRRHRRLLIVVRLPPDDVDALELVEFLDYDPPQVFKLAMRFLQRPRRRGTSRLVAEHSSLGSARHYSSLGLSMDGSLHVDRHHVCVRPWTRVRPLLCPAVVELKHASLSWSIGSSPLRLRRLRIAAAPSHRSSPHINFANTSVSSLVKPVDDLCIHGFGARRHISPVTPNTQCVNLGVHAIDYPDVLEADIHCPYRPSPVTPTSRQLMISSYRSSPRSQGRYSTSRGCYPSPSPLARHRRPLSVTVAPSLSLLPPSRFID</sequence>
<gene>
    <name evidence="3" type="ORF">BD626DRAFT_176993</name>
</gene>
<keyword evidence="2" id="KW-0812">Transmembrane</keyword>
<evidence type="ECO:0000313" key="3">
    <source>
        <dbReference type="EMBL" id="TRM58886.1"/>
    </source>
</evidence>